<evidence type="ECO:0000256" key="8">
    <source>
        <dbReference type="ARBA" id="ARBA00023004"/>
    </source>
</evidence>
<keyword evidence="6 13" id="KW-1133">Transmembrane helix</keyword>
<dbReference type="AlphaFoldDB" id="A0A0G4MX47"/>
<organism evidence="14 15">
    <name type="scientific">Verticillium longisporum</name>
    <name type="common">Verticillium dahliae var. longisporum</name>
    <dbReference type="NCBI Taxonomy" id="100787"/>
    <lineage>
        <taxon>Eukaryota</taxon>
        <taxon>Fungi</taxon>
        <taxon>Dikarya</taxon>
        <taxon>Ascomycota</taxon>
        <taxon>Pezizomycotina</taxon>
        <taxon>Sordariomycetes</taxon>
        <taxon>Hypocreomycetidae</taxon>
        <taxon>Glomerellales</taxon>
        <taxon>Plectosphaerellaceae</taxon>
        <taxon>Verticillium</taxon>
    </lineage>
</organism>
<keyword evidence="9 12" id="KW-0503">Monooxygenase</keyword>
<dbReference type="InterPro" id="IPR047146">
    <property type="entry name" value="Cyt_P450_E_CYP52_fungi"/>
</dbReference>
<dbReference type="InterPro" id="IPR001128">
    <property type="entry name" value="Cyt_P450"/>
</dbReference>
<evidence type="ECO:0000256" key="6">
    <source>
        <dbReference type="ARBA" id="ARBA00022989"/>
    </source>
</evidence>
<keyword evidence="7 12" id="KW-0560">Oxidoreductase</keyword>
<dbReference type="CDD" id="cd11063">
    <property type="entry name" value="CYP52"/>
    <property type="match status" value="1"/>
</dbReference>
<evidence type="ECO:0000256" key="13">
    <source>
        <dbReference type="SAM" id="Phobius"/>
    </source>
</evidence>
<dbReference type="GO" id="GO:0005506">
    <property type="term" value="F:iron ion binding"/>
    <property type="evidence" value="ECO:0007669"/>
    <property type="project" value="InterPro"/>
</dbReference>
<evidence type="ECO:0000313" key="14">
    <source>
        <dbReference type="EMBL" id="CRK38767.1"/>
    </source>
</evidence>
<dbReference type="Proteomes" id="UP000045706">
    <property type="component" value="Unassembled WGS sequence"/>
</dbReference>
<dbReference type="PRINTS" id="PR00465">
    <property type="entry name" value="EP450IV"/>
</dbReference>
<dbReference type="Gene3D" id="1.10.630.10">
    <property type="entry name" value="Cytochrome P450"/>
    <property type="match status" value="1"/>
</dbReference>
<sequence>MTPSLRVVNITSPAMAPHIVHFCLSAVLTAYMVWTAVEVYFSQTKTNRPSTPAHYAASPVLAILLAPIAMTQYSKAKYLSKMRSQGCLPAPVYPHSDPILGLDWLRVSLKAMKNHVLLEHWQSTFKRVGNTFWVKAVGKWVLMTNDPENLKAILASSFDDWVIDGPRLNAVLPMLGPHAIFSANGALWQDARATMRPSFVRNQIADLACFQKHVNRLLDKIPKDGQRVELQELLYRMTMDSATEFMFGHSTNTLTNPTAEAVEFFKMFDYVNARSANRARLGVMGFLDRDRKFNEGIRFVHRFVDEYVEKVQAEKRSPERSYVFLNEMFDSGRDPQYIRSQLLALILAGRDTTASILSSLLWILARRPDIVQALRTEIDGLGDAEVTWEALKQMKYLNMVMKEALRLFPPVSSLSRSAARDTVLPVGGGPDGKSPIFVPKGNAVRWSVFALQRREDIFGPDADEFRPERWNELRVSWEYIPFSGGPRVCIGQQFALTQMGYFLVRLFQTFDTIEARDDLPMQQEMMISLKLANDLWVGLKRA</sequence>
<evidence type="ECO:0000256" key="2">
    <source>
        <dbReference type="ARBA" id="ARBA00004167"/>
    </source>
</evidence>
<comment type="cofactor">
    <cofactor evidence="1 11">
        <name>heme</name>
        <dbReference type="ChEBI" id="CHEBI:30413"/>
    </cofactor>
</comment>
<keyword evidence="10 13" id="KW-0472">Membrane</keyword>
<dbReference type="GO" id="GO:0016705">
    <property type="term" value="F:oxidoreductase activity, acting on paired donors, with incorporation or reduction of molecular oxygen"/>
    <property type="evidence" value="ECO:0007669"/>
    <property type="project" value="InterPro"/>
</dbReference>
<feature type="binding site" description="axial binding residue" evidence="11">
    <location>
        <position position="489"/>
    </location>
    <ligand>
        <name>heme</name>
        <dbReference type="ChEBI" id="CHEBI:30413"/>
    </ligand>
    <ligandPart>
        <name>Fe</name>
        <dbReference type="ChEBI" id="CHEBI:18248"/>
    </ligandPart>
</feature>
<evidence type="ECO:0000256" key="5">
    <source>
        <dbReference type="ARBA" id="ARBA00022723"/>
    </source>
</evidence>
<keyword evidence="8 11" id="KW-0408">Iron</keyword>
<reference evidence="15" key="1">
    <citation type="submission" date="2015-05" db="EMBL/GenBank/DDBJ databases">
        <authorList>
            <person name="Fogelqvist Johan"/>
        </authorList>
    </citation>
    <scope>NUCLEOTIDE SEQUENCE [LARGE SCALE GENOMIC DNA]</scope>
</reference>
<dbReference type="GO" id="GO:0004497">
    <property type="term" value="F:monooxygenase activity"/>
    <property type="evidence" value="ECO:0007669"/>
    <property type="project" value="UniProtKB-KW"/>
</dbReference>
<evidence type="ECO:0000256" key="10">
    <source>
        <dbReference type="ARBA" id="ARBA00023136"/>
    </source>
</evidence>
<feature type="transmembrane region" description="Helical" evidence="13">
    <location>
        <begin position="20"/>
        <end position="41"/>
    </location>
</feature>
<evidence type="ECO:0000256" key="3">
    <source>
        <dbReference type="ARBA" id="ARBA00010617"/>
    </source>
</evidence>
<evidence type="ECO:0008006" key="16">
    <source>
        <dbReference type="Google" id="ProtNLM"/>
    </source>
</evidence>
<evidence type="ECO:0000256" key="4">
    <source>
        <dbReference type="ARBA" id="ARBA00022692"/>
    </source>
</evidence>
<protein>
    <recommendedName>
        <fullName evidence="16">Cytochrome P450</fullName>
    </recommendedName>
</protein>
<dbReference type="Pfam" id="PF00067">
    <property type="entry name" value="p450"/>
    <property type="match status" value="1"/>
</dbReference>
<dbReference type="EMBL" id="CVQI01031607">
    <property type="protein sequence ID" value="CRK38767.1"/>
    <property type="molecule type" value="Genomic_DNA"/>
</dbReference>
<keyword evidence="5 11" id="KW-0479">Metal-binding</keyword>
<evidence type="ECO:0000256" key="1">
    <source>
        <dbReference type="ARBA" id="ARBA00001971"/>
    </source>
</evidence>
<keyword evidence="4 13" id="KW-0812">Transmembrane</keyword>
<evidence type="ECO:0000313" key="15">
    <source>
        <dbReference type="Proteomes" id="UP000045706"/>
    </source>
</evidence>
<dbReference type="PANTHER" id="PTHR24287">
    <property type="entry name" value="P450, PUTATIVE (EUROFUNG)-RELATED"/>
    <property type="match status" value="1"/>
</dbReference>
<dbReference type="SUPFAM" id="SSF48264">
    <property type="entry name" value="Cytochrome P450"/>
    <property type="match status" value="1"/>
</dbReference>
<evidence type="ECO:0000256" key="12">
    <source>
        <dbReference type="RuleBase" id="RU000461"/>
    </source>
</evidence>
<evidence type="ECO:0000256" key="11">
    <source>
        <dbReference type="PIRSR" id="PIRSR602403-1"/>
    </source>
</evidence>
<accession>A0A0G4MX47</accession>
<name>A0A0G4MX47_VERLO</name>
<comment type="subcellular location">
    <subcellularLocation>
        <location evidence="2">Membrane</location>
        <topology evidence="2">Single-pass membrane protein</topology>
    </subcellularLocation>
</comment>
<dbReference type="PANTHER" id="PTHR24287:SF17">
    <property type="entry name" value="P450, PUTATIVE (EUROFUNG)-RELATED"/>
    <property type="match status" value="1"/>
</dbReference>
<dbReference type="PROSITE" id="PS00086">
    <property type="entry name" value="CYTOCHROME_P450"/>
    <property type="match status" value="1"/>
</dbReference>
<dbReference type="GO" id="GO:0020037">
    <property type="term" value="F:heme binding"/>
    <property type="evidence" value="ECO:0007669"/>
    <property type="project" value="InterPro"/>
</dbReference>
<comment type="similarity">
    <text evidence="3 12">Belongs to the cytochrome P450 family.</text>
</comment>
<feature type="transmembrane region" description="Helical" evidence="13">
    <location>
        <begin position="53"/>
        <end position="73"/>
    </location>
</feature>
<keyword evidence="11 12" id="KW-0349">Heme</keyword>
<dbReference type="InterPro" id="IPR017972">
    <property type="entry name" value="Cyt_P450_CS"/>
</dbReference>
<evidence type="ECO:0000256" key="7">
    <source>
        <dbReference type="ARBA" id="ARBA00023002"/>
    </source>
</evidence>
<dbReference type="GO" id="GO:0016020">
    <property type="term" value="C:membrane"/>
    <property type="evidence" value="ECO:0007669"/>
    <property type="project" value="UniProtKB-SubCell"/>
</dbReference>
<gene>
    <name evidence="14" type="ORF">BN1723_004475</name>
</gene>
<dbReference type="InterPro" id="IPR002403">
    <property type="entry name" value="Cyt_P450_E_grp-IV"/>
</dbReference>
<evidence type="ECO:0000256" key="9">
    <source>
        <dbReference type="ARBA" id="ARBA00023033"/>
    </source>
</evidence>
<dbReference type="InterPro" id="IPR036396">
    <property type="entry name" value="Cyt_P450_sf"/>
</dbReference>
<dbReference type="PRINTS" id="PR00385">
    <property type="entry name" value="P450"/>
</dbReference>
<proteinExistence type="inferred from homology"/>